<dbReference type="SUPFAM" id="SSF81321">
    <property type="entry name" value="Family A G protein-coupled receptor-like"/>
    <property type="match status" value="1"/>
</dbReference>
<dbReference type="SMART" id="SM01021">
    <property type="entry name" value="Bac_rhodopsin"/>
    <property type="match status" value="1"/>
</dbReference>
<reference evidence="7 8" key="1">
    <citation type="submission" date="2024-01" db="EMBL/GenBank/DDBJ databases">
        <authorList>
            <person name="Allen C."/>
            <person name="Tagirdzhanova G."/>
        </authorList>
    </citation>
    <scope>NUCLEOTIDE SEQUENCE [LARGE SCALE GENOMIC DNA]</scope>
    <source>
        <strain evidence="7 8">CBS 119000</strain>
    </source>
</reference>
<feature type="transmembrane region" description="Helical" evidence="6">
    <location>
        <begin position="225"/>
        <end position="246"/>
    </location>
</feature>
<dbReference type="PANTHER" id="PTHR28286">
    <property type="match status" value="1"/>
</dbReference>
<dbReference type="PANTHER" id="PTHR28286:SF1">
    <property type="entry name" value="30 KDA HEAT SHOCK PROTEIN-RELATED"/>
    <property type="match status" value="1"/>
</dbReference>
<dbReference type="CDD" id="cd15239">
    <property type="entry name" value="7tm_YRO2_fungal-like"/>
    <property type="match status" value="1"/>
</dbReference>
<comment type="caution">
    <text evidence="7">The sequence shown here is derived from an EMBL/GenBank/DDBJ whole genome shotgun (WGS) entry which is preliminary data.</text>
</comment>
<feature type="transmembrane region" description="Helical" evidence="6">
    <location>
        <begin position="30"/>
        <end position="51"/>
    </location>
</feature>
<dbReference type="Pfam" id="PF01036">
    <property type="entry name" value="Bac_rhodopsin"/>
    <property type="match status" value="1"/>
</dbReference>
<evidence type="ECO:0000256" key="4">
    <source>
        <dbReference type="ARBA" id="ARBA00022989"/>
    </source>
</evidence>
<feature type="transmembrane region" description="Helical" evidence="6">
    <location>
        <begin position="58"/>
        <end position="77"/>
    </location>
</feature>
<feature type="transmembrane region" description="Helical" evidence="6">
    <location>
        <begin position="131"/>
        <end position="151"/>
    </location>
</feature>
<feature type="transmembrane region" description="Helical" evidence="6">
    <location>
        <begin position="197"/>
        <end position="213"/>
    </location>
</feature>
<proteinExistence type="inferred from homology"/>
<evidence type="ECO:0000313" key="8">
    <source>
        <dbReference type="Proteomes" id="UP001642502"/>
    </source>
</evidence>
<sequence length="295" mass="32351">MAVIQFRSNDALDINPPLGDEHLTVHGSDWLWAVTAIYIVSFLAFFGLSFFVRAGERVFHYIYGIALLVGSVTYYAMASDLGFSVVAASDNLGRGDDTRQVFFAHYINWVVSFPAVILSLGLLSGLPWATLAYQVFLAWFWILTYLAGAYTATNYKWGFFAFGTVAWIFLAASQWALDGRRSAVRVGVARDHTLLSGWLNLLWLLYPIAWGLSDGGNKIGTTSDFVFFGILDVLMLPVLSFATLFLSRNWDYGKLNIAFTQYGRVPVAGGNYPEKTLANVQGPAGAAAPGPVPAV</sequence>
<dbReference type="EMBL" id="CAWUON010000010">
    <property type="protein sequence ID" value="CAK7265151.1"/>
    <property type="molecule type" value="Genomic_DNA"/>
</dbReference>
<dbReference type="InterPro" id="IPR001425">
    <property type="entry name" value="Arc/bac/fun_rhodopsins"/>
</dbReference>
<protein>
    <recommendedName>
        <fullName evidence="9">Family A G protein-coupled receptor-like protein</fullName>
    </recommendedName>
</protein>
<feature type="transmembrane region" description="Helical" evidence="6">
    <location>
        <begin position="157"/>
        <end position="177"/>
    </location>
</feature>
<evidence type="ECO:0000313" key="7">
    <source>
        <dbReference type="EMBL" id="CAK7265151.1"/>
    </source>
</evidence>
<keyword evidence="4 6" id="KW-1133">Transmembrane helix</keyword>
<dbReference type="Gene3D" id="1.20.1070.10">
    <property type="entry name" value="Rhodopsin 7-helix transmembrane proteins"/>
    <property type="match status" value="1"/>
</dbReference>
<comment type="similarity">
    <text evidence="2">Belongs to the archaeal/bacterial/fungal opsin family.</text>
</comment>
<dbReference type="InterPro" id="IPR043476">
    <property type="entry name" value="Yro2-like_7TM"/>
</dbReference>
<keyword evidence="5 6" id="KW-0472">Membrane</keyword>
<evidence type="ECO:0000256" key="2">
    <source>
        <dbReference type="ARBA" id="ARBA00008130"/>
    </source>
</evidence>
<evidence type="ECO:0008006" key="9">
    <source>
        <dbReference type="Google" id="ProtNLM"/>
    </source>
</evidence>
<accession>A0ABP0DBY2</accession>
<evidence type="ECO:0000256" key="5">
    <source>
        <dbReference type="ARBA" id="ARBA00023136"/>
    </source>
</evidence>
<feature type="transmembrane region" description="Helical" evidence="6">
    <location>
        <begin position="106"/>
        <end position="124"/>
    </location>
</feature>
<keyword evidence="8" id="KW-1185">Reference proteome</keyword>
<dbReference type="Proteomes" id="UP001642502">
    <property type="component" value="Unassembled WGS sequence"/>
</dbReference>
<organism evidence="7 8">
    <name type="scientific">Sporothrix epigloea</name>
    <dbReference type="NCBI Taxonomy" id="1892477"/>
    <lineage>
        <taxon>Eukaryota</taxon>
        <taxon>Fungi</taxon>
        <taxon>Dikarya</taxon>
        <taxon>Ascomycota</taxon>
        <taxon>Pezizomycotina</taxon>
        <taxon>Sordariomycetes</taxon>
        <taxon>Sordariomycetidae</taxon>
        <taxon>Ophiostomatales</taxon>
        <taxon>Ophiostomataceae</taxon>
        <taxon>Sporothrix</taxon>
    </lineage>
</organism>
<evidence type="ECO:0000256" key="6">
    <source>
        <dbReference type="SAM" id="Phobius"/>
    </source>
</evidence>
<name>A0ABP0DBY2_9PEZI</name>
<comment type="subcellular location">
    <subcellularLocation>
        <location evidence="1">Membrane</location>
        <topology evidence="1">Multi-pass membrane protein</topology>
    </subcellularLocation>
</comment>
<keyword evidence="3 6" id="KW-0812">Transmembrane</keyword>
<evidence type="ECO:0000256" key="1">
    <source>
        <dbReference type="ARBA" id="ARBA00004141"/>
    </source>
</evidence>
<gene>
    <name evidence="7" type="ORF">SEPCBS119000_001366</name>
</gene>
<evidence type="ECO:0000256" key="3">
    <source>
        <dbReference type="ARBA" id="ARBA00022692"/>
    </source>
</evidence>